<dbReference type="SUPFAM" id="SSF48484">
    <property type="entry name" value="Lipoxigenase"/>
    <property type="match status" value="1"/>
</dbReference>
<organism evidence="5 6">
    <name type="scientific">Porites lobata</name>
    <dbReference type="NCBI Taxonomy" id="104759"/>
    <lineage>
        <taxon>Eukaryota</taxon>
        <taxon>Metazoa</taxon>
        <taxon>Cnidaria</taxon>
        <taxon>Anthozoa</taxon>
        <taxon>Hexacorallia</taxon>
        <taxon>Scleractinia</taxon>
        <taxon>Fungiina</taxon>
        <taxon>Poritidae</taxon>
        <taxon>Porites</taxon>
    </lineage>
</organism>
<comment type="caution">
    <text evidence="5">The sequence shown here is derived from an EMBL/GenBank/DDBJ whole genome shotgun (WGS) entry which is preliminary data.</text>
</comment>
<gene>
    <name evidence="5" type="ORF">PLOB_00035586</name>
</gene>
<evidence type="ECO:0000256" key="2">
    <source>
        <dbReference type="ARBA" id="ARBA00022964"/>
    </source>
</evidence>
<feature type="non-terminal residue" evidence="5">
    <location>
        <position position="1"/>
    </location>
</feature>
<dbReference type="PRINTS" id="PR00087">
    <property type="entry name" value="LIPOXYGENASE"/>
</dbReference>
<dbReference type="Pfam" id="PF00305">
    <property type="entry name" value="Lipoxygenase"/>
    <property type="match status" value="1"/>
</dbReference>
<dbReference type="Proteomes" id="UP001159405">
    <property type="component" value="Unassembled WGS sequence"/>
</dbReference>
<proteinExistence type="predicted"/>
<dbReference type="Gene3D" id="1.20.245.10">
    <property type="entry name" value="Lipoxygenase-1, Domain 5"/>
    <property type="match status" value="1"/>
</dbReference>
<keyword evidence="6" id="KW-1185">Reference proteome</keyword>
<dbReference type="PANTHER" id="PTHR11771">
    <property type="entry name" value="LIPOXYGENASE"/>
    <property type="match status" value="1"/>
</dbReference>
<dbReference type="InterPro" id="IPR013819">
    <property type="entry name" value="LipOase_C"/>
</dbReference>
<dbReference type="Gene3D" id="3.10.450.60">
    <property type="match status" value="1"/>
</dbReference>
<protein>
    <recommendedName>
        <fullName evidence="4">Lipoxygenase domain-containing protein</fullName>
    </recommendedName>
</protein>
<dbReference type="EMBL" id="CALNXK010000005">
    <property type="protein sequence ID" value="CAH3036864.1"/>
    <property type="molecule type" value="Genomic_DNA"/>
</dbReference>
<feature type="domain" description="Lipoxygenase" evidence="4">
    <location>
        <begin position="147"/>
        <end position="617"/>
    </location>
</feature>
<sequence>NLTNNFLFSPRYVSGTPCEVSLLQHASPACKVSRNAALNENKKIWTLKHDPDLHGFALLNMTSEQLGAIAVQDPFIRYYASAYVQITQASSKSFDLYNNITAGQEITELSEYLKLSTFFQSALEPAIGEYARLPSRYEAFVDNKPEWINDKHFTQQRLAGPNPMSLQRVTVHGQGPIGLDWKELKETLNPTFEWQKAVQAALDTDDSLESAIDQGRIYALRYEMCDDMARSPDLTDRDPRRKMWNFLSPIALFASKGNKNGKNELVPVAIQMDYKPDSAVYTPEDGGNWMLAKLNVQITDLGYAQIVEHLAKIHYLMEPFCVILKRTFSSQHPLHQILKFHCREITVPNTFGTPKLVDEAQFMDLLFAHGNTGTTRLLKDSHKVATWEVTNLKEEVKKRGLDDRRLIPYFPYRDDGEEILGVIDHMVEKYVSLYYKDDRAVQEDKELEAFLNELSLNGTGENGGIGRIQKFPARIDSKEELCDVVTRIISHLSLQHTACNYLLTDYAVYIPNLPTKLYNDTRVKEGEFSVYRLPNRVTSAIEASFSNSLASFRFDSLFDYGDSLEDSKAANIVSNHYSYLMRVVQPKLQERNEKRKDKDDLTYPYFIPRWIPNGVQT</sequence>
<evidence type="ECO:0000313" key="5">
    <source>
        <dbReference type="EMBL" id="CAH3036864.1"/>
    </source>
</evidence>
<evidence type="ECO:0000256" key="1">
    <source>
        <dbReference type="ARBA" id="ARBA00022723"/>
    </source>
</evidence>
<evidence type="ECO:0000313" key="6">
    <source>
        <dbReference type="Proteomes" id="UP001159405"/>
    </source>
</evidence>
<keyword evidence="3" id="KW-0560">Oxidoreductase</keyword>
<evidence type="ECO:0000256" key="3">
    <source>
        <dbReference type="ARBA" id="ARBA00023002"/>
    </source>
</evidence>
<reference evidence="5 6" key="1">
    <citation type="submission" date="2022-05" db="EMBL/GenBank/DDBJ databases">
        <authorList>
            <consortium name="Genoscope - CEA"/>
            <person name="William W."/>
        </authorList>
    </citation>
    <scope>NUCLEOTIDE SEQUENCE [LARGE SCALE GENOMIC DNA]</scope>
</reference>
<dbReference type="InterPro" id="IPR036226">
    <property type="entry name" value="LipOase_C_sf"/>
</dbReference>
<keyword evidence="2" id="KW-0223">Dioxygenase</keyword>
<accession>A0ABN8MW13</accession>
<evidence type="ECO:0000259" key="4">
    <source>
        <dbReference type="PROSITE" id="PS51393"/>
    </source>
</evidence>
<dbReference type="PROSITE" id="PS51393">
    <property type="entry name" value="LIPOXYGENASE_3"/>
    <property type="match status" value="1"/>
</dbReference>
<keyword evidence="1" id="KW-0479">Metal-binding</keyword>
<dbReference type="InterPro" id="IPR000907">
    <property type="entry name" value="LipOase"/>
</dbReference>
<name>A0ABN8MW13_9CNID</name>